<protein>
    <recommendedName>
        <fullName evidence="2">Alpha/beta hydrolase fold-3 domain-containing protein</fullName>
    </recommendedName>
</protein>
<dbReference type="InterPro" id="IPR013094">
    <property type="entry name" value="AB_hydrolase_3"/>
</dbReference>
<name>A0A0C3DDC1_OIDMZ</name>
<dbReference type="AlphaFoldDB" id="A0A0C3DDC1"/>
<dbReference type="PANTHER" id="PTHR48081:SF8">
    <property type="entry name" value="ALPHA_BETA HYDROLASE FOLD-3 DOMAIN-CONTAINING PROTEIN-RELATED"/>
    <property type="match status" value="1"/>
</dbReference>
<dbReference type="Gene3D" id="3.40.50.1820">
    <property type="entry name" value="alpha/beta hydrolase"/>
    <property type="match status" value="1"/>
</dbReference>
<keyword evidence="1" id="KW-0378">Hydrolase</keyword>
<dbReference type="Pfam" id="PF07859">
    <property type="entry name" value="Abhydrolase_3"/>
    <property type="match status" value="1"/>
</dbReference>
<dbReference type="SUPFAM" id="SSF53474">
    <property type="entry name" value="alpha/beta-Hydrolases"/>
    <property type="match status" value="1"/>
</dbReference>
<organism evidence="3 4">
    <name type="scientific">Oidiodendron maius (strain Zn)</name>
    <dbReference type="NCBI Taxonomy" id="913774"/>
    <lineage>
        <taxon>Eukaryota</taxon>
        <taxon>Fungi</taxon>
        <taxon>Dikarya</taxon>
        <taxon>Ascomycota</taxon>
        <taxon>Pezizomycotina</taxon>
        <taxon>Leotiomycetes</taxon>
        <taxon>Leotiomycetes incertae sedis</taxon>
        <taxon>Myxotrichaceae</taxon>
        <taxon>Oidiodendron</taxon>
    </lineage>
</organism>
<evidence type="ECO:0000256" key="1">
    <source>
        <dbReference type="ARBA" id="ARBA00022801"/>
    </source>
</evidence>
<reference evidence="3 4" key="1">
    <citation type="submission" date="2014-04" db="EMBL/GenBank/DDBJ databases">
        <authorList>
            <consortium name="DOE Joint Genome Institute"/>
            <person name="Kuo A."/>
            <person name="Martino E."/>
            <person name="Perotto S."/>
            <person name="Kohler A."/>
            <person name="Nagy L.G."/>
            <person name="Floudas D."/>
            <person name="Copeland A."/>
            <person name="Barry K.W."/>
            <person name="Cichocki N."/>
            <person name="Veneault-Fourrey C."/>
            <person name="LaButti K."/>
            <person name="Lindquist E.A."/>
            <person name="Lipzen A."/>
            <person name="Lundell T."/>
            <person name="Morin E."/>
            <person name="Murat C."/>
            <person name="Sun H."/>
            <person name="Tunlid A."/>
            <person name="Henrissat B."/>
            <person name="Grigoriev I.V."/>
            <person name="Hibbett D.S."/>
            <person name="Martin F."/>
            <person name="Nordberg H.P."/>
            <person name="Cantor M.N."/>
            <person name="Hua S.X."/>
        </authorList>
    </citation>
    <scope>NUCLEOTIDE SEQUENCE [LARGE SCALE GENOMIC DNA]</scope>
    <source>
        <strain evidence="3 4">Zn</strain>
    </source>
</reference>
<dbReference type="EMBL" id="KN832878">
    <property type="protein sequence ID" value="KIM99952.1"/>
    <property type="molecule type" value="Genomic_DNA"/>
</dbReference>
<dbReference type="STRING" id="913774.A0A0C3DDC1"/>
<feature type="domain" description="Alpha/beta hydrolase fold-3" evidence="2">
    <location>
        <begin position="85"/>
        <end position="296"/>
    </location>
</feature>
<evidence type="ECO:0000313" key="4">
    <source>
        <dbReference type="Proteomes" id="UP000054321"/>
    </source>
</evidence>
<dbReference type="InterPro" id="IPR050300">
    <property type="entry name" value="GDXG_lipolytic_enzyme"/>
</dbReference>
<dbReference type="Proteomes" id="UP000054321">
    <property type="component" value="Unassembled WGS sequence"/>
</dbReference>
<dbReference type="OrthoDB" id="408631at2759"/>
<dbReference type="HOGENOM" id="CLU_012494_6_3_1"/>
<dbReference type="InParanoid" id="A0A0C3DDC1"/>
<evidence type="ECO:0000313" key="3">
    <source>
        <dbReference type="EMBL" id="KIM99952.1"/>
    </source>
</evidence>
<sequence>MFDSEGFAKPWLDFEKQVGKRLLFHGPDVANLFSQDEELGGLLLSKLTFPPPDASIKTEDKEISPGLKARVYSPSNYAGDKPVCVHYHGGGWAMGSIDRDDPQARKIAKDVGVIVVSVEYRLAPANPYPAGLDDCVTAYYWALKNAKLLNTTANQVITCGGSAGGNLALSTALKIIDQGLGDTLKGVVAIVPITIAPEAVPEKYKAMYLSYEEHAEHTINTASAMKGFFSAYGADGNDPYVSPLLHPRLKDLSRVYIAVAGQDTLRDDGRLLKLALDEAGVMNRYDEYKGYPHWFWAFPSEYLAEMFAQYNNNVAKGFEFIFSSSS</sequence>
<accession>A0A0C3DDC1</accession>
<dbReference type="InterPro" id="IPR029058">
    <property type="entry name" value="AB_hydrolase_fold"/>
</dbReference>
<reference evidence="4" key="2">
    <citation type="submission" date="2015-01" db="EMBL/GenBank/DDBJ databases">
        <title>Evolutionary Origins and Diversification of the Mycorrhizal Mutualists.</title>
        <authorList>
            <consortium name="DOE Joint Genome Institute"/>
            <consortium name="Mycorrhizal Genomics Consortium"/>
            <person name="Kohler A."/>
            <person name="Kuo A."/>
            <person name="Nagy L.G."/>
            <person name="Floudas D."/>
            <person name="Copeland A."/>
            <person name="Barry K.W."/>
            <person name="Cichocki N."/>
            <person name="Veneault-Fourrey C."/>
            <person name="LaButti K."/>
            <person name="Lindquist E.A."/>
            <person name="Lipzen A."/>
            <person name="Lundell T."/>
            <person name="Morin E."/>
            <person name="Murat C."/>
            <person name="Riley R."/>
            <person name="Ohm R."/>
            <person name="Sun H."/>
            <person name="Tunlid A."/>
            <person name="Henrissat B."/>
            <person name="Grigoriev I.V."/>
            <person name="Hibbett D.S."/>
            <person name="Martin F."/>
        </authorList>
    </citation>
    <scope>NUCLEOTIDE SEQUENCE [LARGE SCALE GENOMIC DNA]</scope>
    <source>
        <strain evidence="4">Zn</strain>
    </source>
</reference>
<dbReference type="PANTHER" id="PTHR48081">
    <property type="entry name" value="AB HYDROLASE SUPERFAMILY PROTEIN C4A8.06C"/>
    <property type="match status" value="1"/>
</dbReference>
<evidence type="ECO:0000259" key="2">
    <source>
        <dbReference type="Pfam" id="PF07859"/>
    </source>
</evidence>
<gene>
    <name evidence="3" type="ORF">OIDMADRAFT_201087</name>
</gene>
<dbReference type="GO" id="GO:0016787">
    <property type="term" value="F:hydrolase activity"/>
    <property type="evidence" value="ECO:0007669"/>
    <property type="project" value="UniProtKB-KW"/>
</dbReference>
<proteinExistence type="predicted"/>
<keyword evidence="4" id="KW-1185">Reference proteome</keyword>